<gene>
    <name evidence="1" type="ORF">K8W02_05650</name>
</gene>
<proteinExistence type="predicted"/>
<organism evidence="1 2">
    <name type="scientific">Mediterranea massiliensis</name>
    <dbReference type="NCBI Taxonomy" id="1841865"/>
    <lineage>
        <taxon>Bacteria</taxon>
        <taxon>Pseudomonadati</taxon>
        <taxon>Bacteroidota</taxon>
        <taxon>Bacteroidia</taxon>
        <taxon>Bacteroidales</taxon>
        <taxon>Bacteroidaceae</taxon>
        <taxon>Mediterranea</taxon>
    </lineage>
</organism>
<reference evidence="1" key="2">
    <citation type="submission" date="2021-09" db="EMBL/GenBank/DDBJ databases">
        <authorList>
            <person name="Gilroy R."/>
        </authorList>
    </citation>
    <scope>NUCLEOTIDE SEQUENCE</scope>
    <source>
        <strain evidence="1">CHK55-1828</strain>
    </source>
</reference>
<protein>
    <submittedName>
        <fullName evidence="1">Uncharacterized protein</fullName>
    </submittedName>
</protein>
<reference evidence="1" key="1">
    <citation type="journal article" date="2021" name="PeerJ">
        <title>Extensive microbial diversity within the chicken gut microbiome revealed by metagenomics and culture.</title>
        <authorList>
            <person name="Gilroy R."/>
            <person name="Ravi A."/>
            <person name="Getino M."/>
            <person name="Pursley I."/>
            <person name="Horton D.L."/>
            <person name="Alikhan N.F."/>
            <person name="Baker D."/>
            <person name="Gharbi K."/>
            <person name="Hall N."/>
            <person name="Watson M."/>
            <person name="Adriaenssens E.M."/>
            <person name="Foster-Nyarko E."/>
            <person name="Jarju S."/>
            <person name="Secka A."/>
            <person name="Antonio M."/>
            <person name="Oren A."/>
            <person name="Chaudhuri R.R."/>
            <person name="La Ragione R."/>
            <person name="Hildebrand F."/>
            <person name="Pallen M.J."/>
        </authorList>
    </citation>
    <scope>NUCLEOTIDE SEQUENCE</scope>
    <source>
        <strain evidence="1">CHK55-1828</strain>
    </source>
</reference>
<dbReference type="AlphaFoldDB" id="A0A921HY44"/>
<evidence type="ECO:0000313" key="1">
    <source>
        <dbReference type="EMBL" id="HJF91852.1"/>
    </source>
</evidence>
<name>A0A921HY44_9BACT</name>
<dbReference type="Proteomes" id="UP000717835">
    <property type="component" value="Unassembled WGS sequence"/>
</dbReference>
<accession>A0A921HY44</accession>
<comment type="caution">
    <text evidence="1">The sequence shown here is derived from an EMBL/GenBank/DDBJ whole genome shotgun (WGS) entry which is preliminary data.</text>
</comment>
<dbReference type="EMBL" id="DYVX01000048">
    <property type="protein sequence ID" value="HJF91852.1"/>
    <property type="molecule type" value="Genomic_DNA"/>
</dbReference>
<dbReference type="RefSeq" id="WP_276827275.1">
    <property type="nucleotide sequence ID" value="NZ_DYVX01000048.1"/>
</dbReference>
<evidence type="ECO:0000313" key="2">
    <source>
        <dbReference type="Proteomes" id="UP000717835"/>
    </source>
</evidence>
<sequence>MAELTLQDVGEGAQGEEGTQFLVAGLTVARRIEAAQEVAEHQGEGQTAVADMGYFSVKGMEGFTVDPYFDLKIFFMITLFLS</sequence>